<reference evidence="2" key="1">
    <citation type="submission" date="2023-07" db="EMBL/GenBank/DDBJ databases">
        <title>Functional and genomic diversity of the sorghum phyllosphere microbiome.</title>
        <authorList>
            <person name="Shade A."/>
        </authorList>
    </citation>
    <scope>NUCLEOTIDE SEQUENCE</scope>
    <source>
        <strain evidence="2">SORGH_AS_0457</strain>
    </source>
</reference>
<evidence type="ECO:0000313" key="3">
    <source>
        <dbReference type="Proteomes" id="UP001226084"/>
    </source>
</evidence>
<name>A0AAP5AF24_9GAMM</name>
<protein>
    <submittedName>
        <fullName evidence="2">Uncharacterized protein</fullName>
    </submittedName>
</protein>
<feature type="compositionally biased region" description="Low complexity" evidence="1">
    <location>
        <begin position="8"/>
        <end position="19"/>
    </location>
</feature>
<dbReference type="Proteomes" id="UP001226084">
    <property type="component" value="Unassembled WGS sequence"/>
</dbReference>
<evidence type="ECO:0000313" key="2">
    <source>
        <dbReference type="EMBL" id="MDQ1106941.1"/>
    </source>
</evidence>
<dbReference type="RefSeq" id="WP_307105619.1">
    <property type="nucleotide sequence ID" value="NZ_JAUTAS010000001.1"/>
</dbReference>
<sequence length="160" mass="17044">MDSIPGITAATPTPASTSTPSPPAAPADAGTLPLETIMQRELAYYEVVTPALKPAVQDAKLDSGEKRLAALGDQLRCITNRCTIGSITLEAFIKQHPDVLERGRALMAALPAPDDAKFTFGSLAYQTMLTNAAFPDNRLGPIPREHSALFLMQATDRPAE</sequence>
<accession>A0AAP5AF24</accession>
<comment type="caution">
    <text evidence="2">The sequence shown here is derived from an EMBL/GenBank/DDBJ whole genome shotgun (WGS) entry which is preliminary data.</text>
</comment>
<dbReference type="AlphaFoldDB" id="A0AAP5AF24"/>
<gene>
    <name evidence="2" type="ORF">QE424_000100</name>
</gene>
<organism evidence="2 3">
    <name type="scientific">Stenotrophomonas rhizophila</name>
    <dbReference type="NCBI Taxonomy" id="216778"/>
    <lineage>
        <taxon>Bacteria</taxon>
        <taxon>Pseudomonadati</taxon>
        <taxon>Pseudomonadota</taxon>
        <taxon>Gammaproteobacteria</taxon>
        <taxon>Lysobacterales</taxon>
        <taxon>Lysobacteraceae</taxon>
        <taxon>Stenotrophomonas</taxon>
    </lineage>
</organism>
<proteinExistence type="predicted"/>
<evidence type="ECO:0000256" key="1">
    <source>
        <dbReference type="SAM" id="MobiDB-lite"/>
    </source>
</evidence>
<feature type="region of interest" description="Disordered" evidence="1">
    <location>
        <begin position="1"/>
        <end position="30"/>
    </location>
</feature>
<dbReference type="EMBL" id="JAUTAS010000001">
    <property type="protein sequence ID" value="MDQ1106941.1"/>
    <property type="molecule type" value="Genomic_DNA"/>
</dbReference>